<dbReference type="Gene3D" id="3.80.10.10">
    <property type="entry name" value="Ribonuclease Inhibitor"/>
    <property type="match status" value="1"/>
</dbReference>
<name>A0A5E8C1K7_9ASCO</name>
<evidence type="ECO:0000313" key="1">
    <source>
        <dbReference type="EMBL" id="VVT56850.1"/>
    </source>
</evidence>
<proteinExistence type="predicted"/>
<protein>
    <recommendedName>
        <fullName evidence="3">F-box domain-containing protein</fullName>
    </recommendedName>
</protein>
<dbReference type="AlphaFoldDB" id="A0A5E8C1K7"/>
<dbReference type="GeneID" id="43584151"/>
<dbReference type="EMBL" id="CABVLU010000004">
    <property type="protein sequence ID" value="VVT56850.1"/>
    <property type="molecule type" value="Genomic_DNA"/>
</dbReference>
<evidence type="ECO:0000313" key="2">
    <source>
        <dbReference type="Proteomes" id="UP000398389"/>
    </source>
</evidence>
<keyword evidence="2" id="KW-1185">Reference proteome</keyword>
<sequence>MIWTLENIPDDLHFELSEFLLEQDLQILTQTSQKLRHIYWSKKWNKVSVFQSKKDMHNSLYTKVTLNVMLHPEKYSWFANDLVGVLRININSFIKIIPILPPIFDTPEFFKTQYPKLRAIQFIDERDTIYLESYLKKKQGFSPFLFFHGNMVIVHALIKSLFHNIGVIYMDSKFVRKVHLELKNGPFQQLPEMLSKLPFLNFLRIEVPFMFGNNSMPKSFPVLMKRFPSTLETFLLRFYPIYPDDDDQLNFQTLDELSPISSKLIIPDVTAINYRFYDAKKSNIFNYFIFPKLTHLEVEGDSSYFNKLEPLLFDKITILRLSFYGFINTDDLYAASVSLKKLQHLQRLGLNYFTGNFDRCIPDFCAVLTCLEVLRCTPGNRKTMVTKSARAIEKLLKMDVITGYQPVSHIYTFRKEIAGAIFDVVTDPFKEHYFDSLNDPILDIIDLVWRVEGLFKVIQSLTNIPYLYVESSEYSPLPFSPSLLKILTCPGTIKQMLFTQVALEKPSLHPVVFLDEKDDICEAKFEYLYGKSLKLPYTVFSLIDGPKYRLEEKVQQYLFDLEQKRDFVDIKKQFTTDYDISFTDNWGREFGTQGQDFHGWV</sequence>
<accession>A0A5E8C1K7</accession>
<dbReference type="RefSeq" id="XP_031855942.1">
    <property type="nucleotide sequence ID" value="XM_032000051.1"/>
</dbReference>
<organism evidence="1 2">
    <name type="scientific">Magnusiomyces paraingens</name>
    <dbReference type="NCBI Taxonomy" id="2606893"/>
    <lineage>
        <taxon>Eukaryota</taxon>
        <taxon>Fungi</taxon>
        <taxon>Dikarya</taxon>
        <taxon>Ascomycota</taxon>
        <taxon>Saccharomycotina</taxon>
        <taxon>Dipodascomycetes</taxon>
        <taxon>Dipodascales</taxon>
        <taxon>Dipodascaceae</taxon>
        <taxon>Magnusiomyces</taxon>
    </lineage>
</organism>
<dbReference type="Proteomes" id="UP000398389">
    <property type="component" value="Unassembled WGS sequence"/>
</dbReference>
<reference evidence="1 2" key="1">
    <citation type="submission" date="2019-09" db="EMBL/GenBank/DDBJ databases">
        <authorList>
            <person name="Brejova B."/>
        </authorList>
    </citation>
    <scope>NUCLEOTIDE SEQUENCE [LARGE SCALE GENOMIC DNA]</scope>
</reference>
<dbReference type="SUPFAM" id="SSF52047">
    <property type="entry name" value="RNI-like"/>
    <property type="match status" value="1"/>
</dbReference>
<dbReference type="InterPro" id="IPR032675">
    <property type="entry name" value="LRR_dom_sf"/>
</dbReference>
<gene>
    <name evidence="1" type="ORF">SAPINGB_P005337</name>
</gene>
<evidence type="ECO:0008006" key="3">
    <source>
        <dbReference type="Google" id="ProtNLM"/>
    </source>
</evidence>